<comment type="caution">
    <text evidence="3">The sequence shown here is derived from an EMBL/GenBank/DDBJ whole genome shotgun (WGS) entry which is preliminary data.</text>
</comment>
<evidence type="ECO:0000256" key="1">
    <source>
        <dbReference type="SAM" id="MobiDB-lite"/>
    </source>
</evidence>
<dbReference type="EMBL" id="VFML01000001">
    <property type="protein sequence ID" value="TQJ01405.1"/>
    <property type="molecule type" value="Genomic_DNA"/>
</dbReference>
<evidence type="ECO:0008006" key="5">
    <source>
        <dbReference type="Google" id="ProtNLM"/>
    </source>
</evidence>
<evidence type="ECO:0000313" key="4">
    <source>
        <dbReference type="Proteomes" id="UP000320876"/>
    </source>
</evidence>
<proteinExistence type="predicted"/>
<organism evidence="3 4">
    <name type="scientific">Amycolatopsis cihanbeyliensis</name>
    <dbReference type="NCBI Taxonomy" id="1128664"/>
    <lineage>
        <taxon>Bacteria</taxon>
        <taxon>Bacillati</taxon>
        <taxon>Actinomycetota</taxon>
        <taxon>Actinomycetes</taxon>
        <taxon>Pseudonocardiales</taxon>
        <taxon>Pseudonocardiaceae</taxon>
        <taxon>Amycolatopsis</taxon>
    </lineage>
</organism>
<keyword evidence="2" id="KW-0732">Signal</keyword>
<accession>A0A542DE98</accession>
<dbReference type="AlphaFoldDB" id="A0A542DE98"/>
<dbReference type="RefSeq" id="WP_141996216.1">
    <property type="nucleotide sequence ID" value="NZ_VFML01000001.1"/>
</dbReference>
<protein>
    <recommendedName>
        <fullName evidence="5">Cadmium carbonic anhydrase-like repeat protein</fullName>
    </recommendedName>
</protein>
<dbReference type="Proteomes" id="UP000320876">
    <property type="component" value="Unassembled WGS sequence"/>
</dbReference>
<evidence type="ECO:0000256" key="2">
    <source>
        <dbReference type="SAM" id="SignalP"/>
    </source>
</evidence>
<name>A0A542DE98_AMYCI</name>
<keyword evidence="4" id="KW-1185">Reference proteome</keyword>
<sequence>MRGVTHSRNRARAAFAALLVGTFVLVVPSAAGADSPRDQRNGTEVVSGEPRIVHRQSLPDGSERTTVRIGPLTMKPHEGGGHDHGVRPTHGPDEPMHGTHTRALALLLPPCVNCYITGIQPDLSYADGSSANYHSGAMLHHAVFFDRSRSDVTCQDGWVGLAGRRIFATGNERTGGALPDGYGVRYGFLPLTYVALELMNMKPEEQRVFFEVTMTHVPAGTPGMDEVTPVWLDADNCRLSEHSVPEGESNTRWEWTSTIEGTFKGAGGHIHDGGESITLSNLDTEEEICSSRAGYGSIPEYEGHIESMSTCLGPDLGSVREGERLGLHSVYHSSYPQDDAMSIMVAFVDEND</sequence>
<evidence type="ECO:0000313" key="3">
    <source>
        <dbReference type="EMBL" id="TQJ01405.1"/>
    </source>
</evidence>
<dbReference type="OrthoDB" id="3467825at2"/>
<feature type="region of interest" description="Disordered" evidence="1">
    <location>
        <begin position="32"/>
        <end position="66"/>
    </location>
</feature>
<gene>
    <name evidence="3" type="ORF">FB471_1083</name>
</gene>
<feature type="signal peptide" evidence="2">
    <location>
        <begin position="1"/>
        <end position="33"/>
    </location>
</feature>
<feature type="chain" id="PRO_5022208598" description="Cadmium carbonic anhydrase-like repeat protein" evidence="2">
    <location>
        <begin position="34"/>
        <end position="352"/>
    </location>
</feature>
<reference evidence="3 4" key="1">
    <citation type="submission" date="2019-06" db="EMBL/GenBank/DDBJ databases">
        <title>Sequencing the genomes of 1000 actinobacteria strains.</title>
        <authorList>
            <person name="Klenk H.-P."/>
        </authorList>
    </citation>
    <scope>NUCLEOTIDE SEQUENCE [LARGE SCALE GENOMIC DNA]</scope>
    <source>
        <strain evidence="3 4">DSM 45679</strain>
    </source>
</reference>